<evidence type="ECO:0000313" key="2">
    <source>
        <dbReference type="Proteomes" id="UP000324611"/>
    </source>
</evidence>
<comment type="caution">
    <text evidence="1">The sequence shown here is derived from an EMBL/GenBank/DDBJ whole genome shotgun (WGS) entry which is preliminary data.</text>
</comment>
<sequence length="68" mass="8006">MPSENLGPSINTKTRDFCPYFSPDGRYFFYSSDGNVKWVKNSLKYKLLFPRRSNDGDTNSHDTMEYLR</sequence>
<reference evidence="1 2" key="2">
    <citation type="submission" date="2019-09" db="EMBL/GenBank/DDBJ databases">
        <authorList>
            <person name="Jin C."/>
        </authorList>
    </citation>
    <scope>NUCLEOTIDE SEQUENCE [LARGE SCALE GENOMIC DNA]</scope>
    <source>
        <strain evidence="1 2">BN140078</strain>
    </source>
</reference>
<accession>A0A5B2VZ18</accession>
<evidence type="ECO:0000313" key="1">
    <source>
        <dbReference type="EMBL" id="KAA2243918.1"/>
    </source>
</evidence>
<dbReference type="AlphaFoldDB" id="A0A5B2VZ18"/>
<proteinExistence type="predicted"/>
<dbReference type="EMBL" id="VUOC01000002">
    <property type="protein sequence ID" value="KAA2243918.1"/>
    <property type="molecule type" value="Genomic_DNA"/>
</dbReference>
<evidence type="ECO:0008006" key="3">
    <source>
        <dbReference type="Google" id="ProtNLM"/>
    </source>
</evidence>
<name>A0A5B2VZ18_9BACT</name>
<organism evidence="1 2">
    <name type="scientific">Chitinophaga agrisoli</name>
    <dbReference type="NCBI Taxonomy" id="2607653"/>
    <lineage>
        <taxon>Bacteria</taxon>
        <taxon>Pseudomonadati</taxon>
        <taxon>Bacteroidota</taxon>
        <taxon>Chitinophagia</taxon>
        <taxon>Chitinophagales</taxon>
        <taxon>Chitinophagaceae</taxon>
        <taxon>Chitinophaga</taxon>
    </lineage>
</organism>
<gene>
    <name evidence="1" type="ORF">F0L74_15165</name>
</gene>
<protein>
    <recommendedName>
        <fullName evidence="3">WD40 repeat protein</fullName>
    </recommendedName>
</protein>
<dbReference type="Proteomes" id="UP000324611">
    <property type="component" value="Unassembled WGS sequence"/>
</dbReference>
<reference evidence="1 2" key="1">
    <citation type="submission" date="2019-09" db="EMBL/GenBank/DDBJ databases">
        <title>Chitinophaga ginsengihumi sp. nov., isolated from soil of ginseng rhizosphere.</title>
        <authorList>
            <person name="Lee J."/>
        </authorList>
    </citation>
    <scope>NUCLEOTIDE SEQUENCE [LARGE SCALE GENOMIC DNA]</scope>
    <source>
        <strain evidence="1 2">BN140078</strain>
    </source>
</reference>
<keyword evidence="2" id="KW-1185">Reference proteome</keyword>
<dbReference type="SUPFAM" id="SSF82171">
    <property type="entry name" value="DPP6 N-terminal domain-like"/>
    <property type="match status" value="1"/>
</dbReference>
<dbReference type="InterPro" id="IPR011659">
    <property type="entry name" value="WD40"/>
</dbReference>
<dbReference type="Pfam" id="PF07676">
    <property type="entry name" value="PD40"/>
    <property type="match status" value="1"/>
</dbReference>